<evidence type="ECO:0000313" key="2">
    <source>
        <dbReference type="EMBL" id="MCD2425465.1"/>
    </source>
</evidence>
<protein>
    <submittedName>
        <fullName evidence="2">Uncharacterized protein</fullName>
    </submittedName>
</protein>
<organism evidence="2 3">
    <name type="scientific">Niabella pedocola</name>
    <dbReference type="NCBI Taxonomy" id="1752077"/>
    <lineage>
        <taxon>Bacteria</taxon>
        <taxon>Pseudomonadati</taxon>
        <taxon>Bacteroidota</taxon>
        <taxon>Chitinophagia</taxon>
        <taxon>Chitinophagales</taxon>
        <taxon>Chitinophagaceae</taxon>
        <taxon>Niabella</taxon>
    </lineage>
</organism>
<keyword evidence="3" id="KW-1185">Reference proteome</keyword>
<feature type="transmembrane region" description="Helical" evidence="1">
    <location>
        <begin position="63"/>
        <end position="84"/>
    </location>
</feature>
<keyword evidence="1" id="KW-0472">Membrane</keyword>
<evidence type="ECO:0000256" key="1">
    <source>
        <dbReference type="SAM" id="Phobius"/>
    </source>
</evidence>
<sequence>MWSLIICSYYAFSYPLPFDIAYLAKLVEWRPLLLLYLALLLFAFTLAFVISRRHSFIRVFFKIASILQVMAALLFMALGLTGIYKTHQKYKEMIWETKKRAENDIQKDAVTFVSYGLPVYDSTDLKKDSIRARYGISTSFYCVLGPIEEKADAYYEQLTADYLNKRNGRGWKKRMQKELDACCP</sequence>
<feature type="transmembrane region" description="Helical" evidence="1">
    <location>
        <begin position="33"/>
        <end position="51"/>
    </location>
</feature>
<evidence type="ECO:0000313" key="3">
    <source>
        <dbReference type="Proteomes" id="UP001199816"/>
    </source>
</evidence>
<proteinExistence type="predicted"/>
<accession>A0ABS8PWN0</accession>
<dbReference type="Proteomes" id="UP001199816">
    <property type="component" value="Unassembled WGS sequence"/>
</dbReference>
<dbReference type="EMBL" id="JAJNEC010000007">
    <property type="protein sequence ID" value="MCD2425465.1"/>
    <property type="molecule type" value="Genomic_DNA"/>
</dbReference>
<keyword evidence="1" id="KW-1133">Transmembrane helix</keyword>
<reference evidence="2 3" key="1">
    <citation type="submission" date="2021-11" db="EMBL/GenBank/DDBJ databases">
        <title>Genomic of Niabella pedocola.</title>
        <authorList>
            <person name="Wu T."/>
        </authorList>
    </citation>
    <scope>NUCLEOTIDE SEQUENCE [LARGE SCALE GENOMIC DNA]</scope>
    <source>
        <strain evidence="2 3">JCM 31011</strain>
    </source>
</reference>
<gene>
    <name evidence="2" type="ORF">LQ567_21960</name>
</gene>
<keyword evidence="1" id="KW-0812">Transmembrane</keyword>
<name>A0ABS8PWN0_9BACT</name>
<comment type="caution">
    <text evidence="2">The sequence shown here is derived from an EMBL/GenBank/DDBJ whole genome shotgun (WGS) entry which is preliminary data.</text>
</comment>
<dbReference type="RefSeq" id="WP_231007962.1">
    <property type="nucleotide sequence ID" value="NZ_JAJNEC010000007.1"/>
</dbReference>